<reference evidence="2" key="1">
    <citation type="submission" date="2022-10" db="EMBL/GenBank/DDBJ databases">
        <title>Chitiniphilus purpureus sp. nov., a novel chitin-degrading bacterium isolated from crawfish pond sediment.</title>
        <authorList>
            <person name="Li K."/>
        </authorList>
    </citation>
    <scope>NUCLEOTIDE SEQUENCE</scope>
    <source>
        <strain evidence="2">CD1</strain>
    </source>
</reference>
<evidence type="ECO:0000256" key="1">
    <source>
        <dbReference type="SAM" id="SignalP"/>
    </source>
</evidence>
<protein>
    <recommendedName>
        <fullName evidence="4">Esterase-like activity of phytase family protein</fullName>
    </recommendedName>
</protein>
<evidence type="ECO:0000313" key="2">
    <source>
        <dbReference type="EMBL" id="UXY15023.1"/>
    </source>
</evidence>
<evidence type="ECO:0000313" key="3">
    <source>
        <dbReference type="Proteomes" id="UP001061302"/>
    </source>
</evidence>
<accession>A0ABY6DMV7</accession>
<keyword evidence="3" id="KW-1185">Reference proteome</keyword>
<organism evidence="2 3">
    <name type="scientific">Chitiniphilus purpureus</name>
    <dbReference type="NCBI Taxonomy" id="2981137"/>
    <lineage>
        <taxon>Bacteria</taxon>
        <taxon>Pseudomonadati</taxon>
        <taxon>Pseudomonadota</taxon>
        <taxon>Betaproteobacteria</taxon>
        <taxon>Neisseriales</taxon>
        <taxon>Chitinibacteraceae</taxon>
        <taxon>Chitiniphilus</taxon>
    </lineage>
</organism>
<gene>
    <name evidence="2" type="ORF">N8I74_17170</name>
</gene>
<feature type="chain" id="PRO_5047273068" description="Esterase-like activity of phytase family protein" evidence="1">
    <location>
        <begin position="22"/>
        <end position="325"/>
    </location>
</feature>
<sequence>MPHPSALLAALAASLAIHAQAEPLQLKLSAPTLNASLPSASGLAVQQGRLFVVGDDSPWLFSLDAQFAITDRVLLKDYPVGPDGRIPKAIKPDYEAMAEVGWRRQDWYVVLGSGSKATVREWAYLLSTDGHVRHERQTSDLYAQLYQAGGLSGEQTLNLEGLAFAGRHAFLLNRGNSGPNLLFRVDKDELLAYLVGERAVLNRIDVYPVRMPAIAQFEAGLSGATYWAEADSLLLTASVEATGDAYGDGAILGSFVGVLPLSELRPGRTLVPRTVPLQRQGQTLITKVESVAVLKADEERVSGVLASDNDNGTSEFFRFTLTRDD</sequence>
<keyword evidence="1" id="KW-0732">Signal</keyword>
<evidence type="ECO:0008006" key="4">
    <source>
        <dbReference type="Google" id="ProtNLM"/>
    </source>
</evidence>
<dbReference type="Pfam" id="PF22000">
    <property type="entry name" value="DUF6929"/>
    <property type="match status" value="1"/>
</dbReference>
<dbReference type="RefSeq" id="WP_263124386.1">
    <property type="nucleotide sequence ID" value="NZ_CP106753.1"/>
</dbReference>
<dbReference type="InterPro" id="IPR053851">
    <property type="entry name" value="DUF6929"/>
</dbReference>
<dbReference type="EMBL" id="CP106753">
    <property type="protein sequence ID" value="UXY15023.1"/>
    <property type="molecule type" value="Genomic_DNA"/>
</dbReference>
<name>A0ABY6DMV7_9NEIS</name>
<feature type="signal peptide" evidence="1">
    <location>
        <begin position="1"/>
        <end position="21"/>
    </location>
</feature>
<proteinExistence type="predicted"/>
<dbReference type="Proteomes" id="UP001061302">
    <property type="component" value="Chromosome"/>
</dbReference>